<gene>
    <name evidence="1" type="ORF">UFOVP1103_4</name>
    <name evidence="2" type="ORF">UFOVP1464_30</name>
    <name evidence="3" type="ORF">UFOVP1553_32</name>
</gene>
<organism evidence="1">
    <name type="scientific">uncultured Caudovirales phage</name>
    <dbReference type="NCBI Taxonomy" id="2100421"/>
    <lineage>
        <taxon>Viruses</taxon>
        <taxon>Duplodnaviria</taxon>
        <taxon>Heunggongvirae</taxon>
        <taxon>Uroviricota</taxon>
        <taxon>Caudoviricetes</taxon>
        <taxon>Peduoviridae</taxon>
        <taxon>Maltschvirus</taxon>
        <taxon>Maltschvirus maltsch</taxon>
    </lineage>
</organism>
<protein>
    <submittedName>
        <fullName evidence="1">Uncharacterized protein</fullName>
    </submittedName>
</protein>
<dbReference type="EMBL" id="LR798402">
    <property type="protein sequence ID" value="CAB5229373.1"/>
    <property type="molecule type" value="Genomic_DNA"/>
</dbReference>
<dbReference type="EMBL" id="LR797402">
    <property type="protein sequence ID" value="CAB4214286.1"/>
    <property type="molecule type" value="Genomic_DNA"/>
</dbReference>
<accession>A0A6J5QLT7</accession>
<evidence type="ECO:0000313" key="1">
    <source>
        <dbReference type="EMBL" id="CAB4183467.1"/>
    </source>
</evidence>
<dbReference type="EMBL" id="LR797046">
    <property type="protein sequence ID" value="CAB4183467.1"/>
    <property type="molecule type" value="Genomic_DNA"/>
</dbReference>
<proteinExistence type="predicted"/>
<reference evidence="1" key="1">
    <citation type="submission" date="2020-05" db="EMBL/GenBank/DDBJ databases">
        <authorList>
            <person name="Chiriac C."/>
            <person name="Salcher M."/>
            <person name="Ghai R."/>
            <person name="Kavagutti S V."/>
        </authorList>
    </citation>
    <scope>NUCLEOTIDE SEQUENCE</scope>
</reference>
<evidence type="ECO:0000313" key="3">
    <source>
        <dbReference type="EMBL" id="CAB5229373.1"/>
    </source>
</evidence>
<name>A0A6J5QLT7_9CAUD</name>
<evidence type="ECO:0000313" key="2">
    <source>
        <dbReference type="EMBL" id="CAB4214286.1"/>
    </source>
</evidence>
<sequence>MRILVDFKCGTCNDITEAYIDNTAMNIVCPCGEMANRIISAPSIHLEGISGDFPSASDKWANHREERAKIHAKQNS</sequence>